<dbReference type="Pfam" id="PF04788">
    <property type="entry name" value="DUF620"/>
    <property type="match status" value="1"/>
</dbReference>
<gene>
    <name evidence="2" type="ORF">Gogos_012342</name>
</gene>
<evidence type="ECO:0000313" key="2">
    <source>
        <dbReference type="EMBL" id="MBA0739043.1"/>
    </source>
</evidence>
<reference evidence="2 3" key="1">
    <citation type="journal article" date="2019" name="Genome Biol. Evol.">
        <title>Insights into the evolution of the New World diploid cottons (Gossypium, subgenus Houzingenia) based on genome sequencing.</title>
        <authorList>
            <person name="Grover C.E."/>
            <person name="Arick M.A. 2nd"/>
            <person name="Thrash A."/>
            <person name="Conover J.L."/>
            <person name="Sanders W.S."/>
            <person name="Peterson D.G."/>
            <person name="Frelichowski J.E."/>
            <person name="Scheffler J.A."/>
            <person name="Scheffler B.E."/>
            <person name="Wendel J.F."/>
        </authorList>
    </citation>
    <scope>NUCLEOTIDE SEQUENCE [LARGE SCALE GENOMIC DNA]</scope>
    <source>
        <strain evidence="2">5</strain>
        <tissue evidence="2">Leaf</tissue>
    </source>
</reference>
<feature type="region of interest" description="Disordered" evidence="1">
    <location>
        <begin position="18"/>
        <end position="52"/>
    </location>
</feature>
<dbReference type="Proteomes" id="UP000593579">
    <property type="component" value="Unassembled WGS sequence"/>
</dbReference>
<dbReference type="AlphaFoldDB" id="A0A7J9BS81"/>
<evidence type="ECO:0000256" key="1">
    <source>
        <dbReference type="SAM" id="MobiDB-lite"/>
    </source>
</evidence>
<name>A0A7J9BS81_GOSGO</name>
<dbReference type="OrthoDB" id="2012654at2759"/>
<keyword evidence="3" id="KW-1185">Reference proteome</keyword>
<sequence length="429" mass="47396">MEKKQGFLSALKEDIVRGLSPSRSRSNSTARPLSLMSTTLRRNKDNHHGGAHVVRPVGEALSPLMEGPEPDRGKSGDPKWVGSVIGQWVKGQLCTSTNHRRSNLRLLLGIMGAPLAPVHVSSNDPLPHLSIKDTSIETSSAHYILQQYIAATGVQKLQSSIKKAYAMGKLKMVACEYETATRIVKSCNVSRGAESGWFVLWQMNPDMWYVELAVSGCKVHAGCNGNLVWRHTPWLGAHTAKGPVRPLRRALQGLDPRTTAIMFANARCIGEKNINGEDCFILKLCAGPRTLKARSEGPAEIIRHVLFGYFSQKTGLLVQMEDSHLTRVQSTGGDTVYWETTINTFLEDYHPVEGIVIAHSGHTVVTLFRFGEVAMNHTKTKMEETWTIEEVAFNIPGLSVDCFIPPSDLSITETCEFPQDERGENAIRL</sequence>
<dbReference type="EMBL" id="JABEZY010000005">
    <property type="protein sequence ID" value="MBA0739043.1"/>
    <property type="molecule type" value="Genomic_DNA"/>
</dbReference>
<evidence type="ECO:0000313" key="3">
    <source>
        <dbReference type="Proteomes" id="UP000593579"/>
    </source>
</evidence>
<comment type="caution">
    <text evidence="2">The sequence shown here is derived from an EMBL/GenBank/DDBJ whole genome shotgun (WGS) entry which is preliminary data.</text>
</comment>
<dbReference type="PANTHER" id="PTHR31300:SF45">
    <property type="match status" value="1"/>
</dbReference>
<accession>A0A7J9BS81</accession>
<feature type="compositionally biased region" description="Polar residues" evidence="1">
    <location>
        <begin position="21"/>
        <end position="40"/>
    </location>
</feature>
<dbReference type="InterPro" id="IPR006873">
    <property type="entry name" value="DUF620"/>
</dbReference>
<organism evidence="2 3">
    <name type="scientific">Gossypium gossypioides</name>
    <name type="common">Mexican cotton</name>
    <name type="synonym">Selera gossypioides</name>
    <dbReference type="NCBI Taxonomy" id="34282"/>
    <lineage>
        <taxon>Eukaryota</taxon>
        <taxon>Viridiplantae</taxon>
        <taxon>Streptophyta</taxon>
        <taxon>Embryophyta</taxon>
        <taxon>Tracheophyta</taxon>
        <taxon>Spermatophyta</taxon>
        <taxon>Magnoliopsida</taxon>
        <taxon>eudicotyledons</taxon>
        <taxon>Gunneridae</taxon>
        <taxon>Pentapetalae</taxon>
        <taxon>rosids</taxon>
        <taxon>malvids</taxon>
        <taxon>Malvales</taxon>
        <taxon>Malvaceae</taxon>
        <taxon>Malvoideae</taxon>
        <taxon>Gossypium</taxon>
    </lineage>
</organism>
<dbReference type="PANTHER" id="PTHR31300">
    <property type="entry name" value="LIPASE"/>
    <property type="match status" value="1"/>
</dbReference>
<proteinExistence type="predicted"/>
<protein>
    <submittedName>
        <fullName evidence="2">Uncharacterized protein</fullName>
    </submittedName>
</protein>